<evidence type="ECO:0000313" key="2">
    <source>
        <dbReference type="EMBL" id="TGL69062.1"/>
    </source>
</evidence>
<dbReference type="Proteomes" id="UP000297567">
    <property type="component" value="Unassembled WGS sequence"/>
</dbReference>
<reference evidence="2" key="1">
    <citation type="journal article" date="2019" name="PLoS Negl. Trop. Dis.">
        <title>Revisiting the worldwide diversity of Leptospira species in the environment.</title>
        <authorList>
            <person name="Vincent A.T."/>
            <person name="Schiettekatte O."/>
            <person name="Bourhy P."/>
            <person name="Veyrier F.J."/>
            <person name="Picardeau M."/>
        </authorList>
    </citation>
    <scope>NUCLEOTIDE SEQUENCE [LARGE SCALE GENOMIC DNA]</scope>
    <source>
        <strain evidence="2">201702451</strain>
    </source>
</reference>
<accession>A0A4Z1A0L0</accession>
<feature type="transmembrane region" description="Helical" evidence="1">
    <location>
        <begin position="334"/>
        <end position="356"/>
    </location>
</feature>
<name>A0A4Z1A0L0_9LEPT</name>
<keyword evidence="3" id="KW-1185">Reference proteome</keyword>
<feature type="transmembrane region" description="Helical" evidence="1">
    <location>
        <begin position="84"/>
        <end position="117"/>
    </location>
</feature>
<feature type="transmembrane region" description="Helical" evidence="1">
    <location>
        <begin position="308"/>
        <end position="327"/>
    </location>
</feature>
<keyword evidence="1" id="KW-1133">Transmembrane helix</keyword>
<dbReference type="EMBL" id="RQGH01000015">
    <property type="protein sequence ID" value="TGL69062.1"/>
    <property type="molecule type" value="Genomic_DNA"/>
</dbReference>
<comment type="caution">
    <text evidence="2">The sequence shown here is derived from an EMBL/GenBank/DDBJ whole genome shotgun (WGS) entry which is preliminary data.</text>
</comment>
<evidence type="ECO:0000313" key="3">
    <source>
        <dbReference type="Proteomes" id="UP000297567"/>
    </source>
</evidence>
<sequence length="463" mass="54853">MLDKIFQSNFEEIRSNQGKHSKFSLIVFLILASTINFLLCETIYFQPLHSADQLYSPLVVLDFFSGKGITHWYLPPSPYFFPDLVLMSVLYLVLPFLYLPSFYGVIQMVFVTLGIYWVLNEFLSKHESLLYLFYFQTLLILFSFLSHLLKDNPFPFVFFFTNAHHNTGFFFSLFLVSVLGFNLRKRSLGHEGKNRDLVFRLCLYWIGFTVLYLSDRYSFCIGFICFMTIYLLEIRKKNEIGITKLHGWRLTTLILLFFLVNEFLFYGIKQSLQIPNSFGILFNSLSQKSGERILFLSGTYLLDVSKHLFYQNGSLLFLISLSLFTSFKFPVRIRILVLVLFPVLLLLLIVVGRFTYLHPYPIRYLFPIWFFCFLGISWYFQITMHRFPISLWYVWFAFCILFLSFFPKPRQTVKESLLKETKQEVSYDLEKPIRFWSEGEKKPIPVDHEGKPYRWITGAFHTP</sequence>
<feature type="transmembrane region" description="Helical" evidence="1">
    <location>
        <begin position="387"/>
        <end position="406"/>
    </location>
</feature>
<proteinExistence type="predicted"/>
<evidence type="ECO:0000256" key="1">
    <source>
        <dbReference type="SAM" id="Phobius"/>
    </source>
</evidence>
<gene>
    <name evidence="2" type="ORF">EHQ62_08080</name>
</gene>
<feature type="transmembrane region" description="Helical" evidence="1">
    <location>
        <begin position="362"/>
        <end position="380"/>
    </location>
</feature>
<dbReference type="AlphaFoldDB" id="A0A4Z1A0L0"/>
<keyword evidence="1" id="KW-0812">Transmembrane</keyword>
<protein>
    <submittedName>
        <fullName evidence="2">Uncharacterized protein</fullName>
    </submittedName>
</protein>
<feature type="transmembrane region" description="Helical" evidence="1">
    <location>
        <begin position="169"/>
        <end position="185"/>
    </location>
</feature>
<keyword evidence="1" id="KW-0472">Membrane</keyword>
<feature type="transmembrane region" description="Helical" evidence="1">
    <location>
        <begin position="129"/>
        <end position="149"/>
    </location>
</feature>
<feature type="transmembrane region" description="Helical" evidence="1">
    <location>
        <begin position="219"/>
        <end position="235"/>
    </location>
</feature>
<feature type="transmembrane region" description="Helical" evidence="1">
    <location>
        <begin position="23"/>
        <end position="45"/>
    </location>
</feature>
<feature type="transmembrane region" description="Helical" evidence="1">
    <location>
        <begin position="247"/>
        <end position="268"/>
    </location>
</feature>
<feature type="transmembrane region" description="Helical" evidence="1">
    <location>
        <begin position="197"/>
        <end position="213"/>
    </location>
</feature>
<organism evidence="2 3">
    <name type="scientific">Leptospira jelokensis</name>
    <dbReference type="NCBI Taxonomy" id="2484931"/>
    <lineage>
        <taxon>Bacteria</taxon>
        <taxon>Pseudomonadati</taxon>
        <taxon>Spirochaetota</taxon>
        <taxon>Spirochaetia</taxon>
        <taxon>Leptospirales</taxon>
        <taxon>Leptospiraceae</taxon>
        <taxon>Leptospira</taxon>
    </lineage>
</organism>